<sequence length="39" mass="4218">MTEPPLILPSAVLPKSLHNLHSAFVHPKEVTLKVTGLSD</sequence>
<dbReference type="PATRIC" id="fig|1121098.3.peg.3095"/>
<dbReference type="AlphaFoldDB" id="U6R9F2"/>
<name>U6R9F2_9BACT</name>
<organism evidence="1 2">
    <name type="scientific">Phocaeicola massiliensis B84634 = Timone 84634 = DSM 17679 = JCM 13223</name>
    <dbReference type="NCBI Taxonomy" id="1121098"/>
    <lineage>
        <taxon>Bacteria</taxon>
        <taxon>Pseudomonadati</taxon>
        <taxon>Bacteroidota</taxon>
        <taxon>Bacteroidia</taxon>
        <taxon>Bacteroidales</taxon>
        <taxon>Bacteroidaceae</taxon>
        <taxon>Phocaeicola</taxon>
    </lineage>
</organism>
<dbReference type="EMBL" id="AQHY01000036">
    <property type="protein sequence ID" value="EOA53239.1"/>
    <property type="molecule type" value="Genomic_DNA"/>
</dbReference>
<keyword evidence="2" id="KW-1185">Reference proteome</keyword>
<reference evidence="1 2" key="1">
    <citation type="submission" date="2013-04" db="EMBL/GenBank/DDBJ databases">
        <title>The Genome Sequence of Bacteroides massiliensis DSM 17679.</title>
        <authorList>
            <consortium name="The Broad Institute Genomics Platform"/>
            <person name="Earl A."/>
            <person name="Ward D."/>
            <person name="Feldgarden M."/>
            <person name="Gevers D."/>
            <person name="Martens E."/>
            <person name="Fenner L."/>
            <person name="Roux V."/>
            <person name="Mallet M.N."/>
            <person name="Raoult D."/>
            <person name="Walker B."/>
            <person name="Young S."/>
            <person name="Zeng Q."/>
            <person name="Gargeya S."/>
            <person name="Fitzgerald M."/>
            <person name="Haas B."/>
            <person name="Abouelleil A."/>
            <person name="Allen A.W."/>
            <person name="Alvarado L."/>
            <person name="Arachchi H.M."/>
            <person name="Berlin A.M."/>
            <person name="Chapman S.B."/>
            <person name="Gainer-Dewar J."/>
            <person name="Goldberg J."/>
            <person name="Griggs A."/>
            <person name="Gujja S."/>
            <person name="Hansen M."/>
            <person name="Howarth C."/>
            <person name="Imamovic A."/>
            <person name="Ireland A."/>
            <person name="Larimer J."/>
            <person name="McCowan C."/>
            <person name="Murphy C."/>
            <person name="Pearson M."/>
            <person name="Poon T.W."/>
            <person name="Priest M."/>
            <person name="Roberts A."/>
            <person name="Saif S."/>
            <person name="Shea T."/>
            <person name="Sisk P."/>
            <person name="Sykes S."/>
            <person name="Wortman J."/>
            <person name="Nusbaum C."/>
            <person name="Birren B."/>
        </authorList>
    </citation>
    <scope>NUCLEOTIDE SEQUENCE [LARGE SCALE GENOMIC DNA]</scope>
    <source>
        <strain evidence="2">B84634 / Timone 84634 / DSM 17679 / JCM 13223</strain>
    </source>
</reference>
<protein>
    <submittedName>
        <fullName evidence="1">Uncharacterized protein</fullName>
    </submittedName>
</protein>
<dbReference type="STRING" id="1121098.HMPREF1534_03047"/>
<proteinExistence type="predicted"/>
<accession>U6R9F2</accession>
<dbReference type="Proteomes" id="UP000017831">
    <property type="component" value="Unassembled WGS sequence"/>
</dbReference>
<gene>
    <name evidence="1" type="ORF">HMPREF1534_03047</name>
</gene>
<dbReference type="HOGENOM" id="CLU_3304807_0_0_10"/>
<evidence type="ECO:0000313" key="1">
    <source>
        <dbReference type="EMBL" id="EOA53239.1"/>
    </source>
</evidence>
<evidence type="ECO:0000313" key="2">
    <source>
        <dbReference type="Proteomes" id="UP000017831"/>
    </source>
</evidence>
<comment type="caution">
    <text evidence="1">The sequence shown here is derived from an EMBL/GenBank/DDBJ whole genome shotgun (WGS) entry which is preliminary data.</text>
</comment>